<dbReference type="FunFam" id="3.90.1150.10:FF:000008">
    <property type="entry name" value="Cystathionine gamma-synthase"/>
    <property type="match status" value="1"/>
</dbReference>
<dbReference type="EMBL" id="JANBQB010000279">
    <property type="protein sequence ID" value="KAJ1978404.1"/>
    <property type="molecule type" value="Genomic_DNA"/>
</dbReference>
<accession>A0A9W8E8G6</accession>
<evidence type="ECO:0000256" key="2">
    <source>
        <dbReference type="ARBA" id="ARBA00005038"/>
    </source>
</evidence>
<dbReference type="GO" id="GO:0019346">
    <property type="term" value="P:transsulfuration"/>
    <property type="evidence" value="ECO:0007669"/>
    <property type="project" value="InterPro"/>
</dbReference>
<proteinExistence type="inferred from homology"/>
<dbReference type="GO" id="GO:0005737">
    <property type="term" value="C:cytoplasm"/>
    <property type="evidence" value="ECO:0007669"/>
    <property type="project" value="TreeGrafter"/>
</dbReference>
<dbReference type="PANTHER" id="PTHR11808">
    <property type="entry name" value="TRANS-SULFURATION ENZYME FAMILY MEMBER"/>
    <property type="match status" value="1"/>
</dbReference>
<dbReference type="Pfam" id="PF01053">
    <property type="entry name" value="Cys_Met_Meta_PP"/>
    <property type="match status" value="1"/>
</dbReference>
<evidence type="ECO:0000256" key="3">
    <source>
        <dbReference type="ARBA" id="ARBA00009077"/>
    </source>
</evidence>
<gene>
    <name evidence="10" type="primary">CYS3</name>
    <name evidence="10" type="ORF">H4R34_003219</name>
</gene>
<keyword evidence="5 8" id="KW-0663">Pyridoxal phosphate</keyword>
<evidence type="ECO:0000256" key="6">
    <source>
        <dbReference type="ARBA" id="ARBA00023192"/>
    </source>
</evidence>
<evidence type="ECO:0000256" key="7">
    <source>
        <dbReference type="ARBA" id="ARBA00029853"/>
    </source>
</evidence>
<organism evidence="10 11">
    <name type="scientific">Dimargaris verticillata</name>
    <dbReference type="NCBI Taxonomy" id="2761393"/>
    <lineage>
        <taxon>Eukaryota</taxon>
        <taxon>Fungi</taxon>
        <taxon>Fungi incertae sedis</taxon>
        <taxon>Zoopagomycota</taxon>
        <taxon>Kickxellomycotina</taxon>
        <taxon>Dimargaritomycetes</taxon>
        <taxon>Dimargaritales</taxon>
        <taxon>Dimargaritaceae</taxon>
        <taxon>Dimargaris</taxon>
    </lineage>
</organism>
<evidence type="ECO:0000256" key="1">
    <source>
        <dbReference type="ARBA" id="ARBA00001933"/>
    </source>
</evidence>
<dbReference type="InterPro" id="IPR000277">
    <property type="entry name" value="Cys/Met-Metab_PyrdxlP-dep_enz"/>
</dbReference>
<keyword evidence="11" id="KW-1185">Reference proteome</keyword>
<dbReference type="Gene3D" id="3.90.1150.10">
    <property type="entry name" value="Aspartate Aminotransferase, domain 1"/>
    <property type="match status" value="1"/>
</dbReference>
<sequence length="403" mass="43472">MTATDTVSKKATAPFHGFGTLAIHAGQAPDPHTGAVIPALSLSTTYKQSAVGVHQGYDYSRSGNPNRADFETAIAALEKAKYGLAFSSGSATTATVVSMLPVGSHIVSVNDVYGGTYRYFTKVATTHGVKTTFADLADPEALRSVLQDNTRLVWVETPTNPTLRLVDIEAVARIAHDHGALLVVDNTFLSPYFQNPLTLGADIVVHSCTKYINGHSDVVMGAALTNDDQIYDKLKFLQNSIGAVPAPFDCFMAHRGLKTLHLRMRQHEENAQAVAEYLQASSYVESVIYPGLPSHPQYNLAQRQQRGYGGMVTFRIRGDLQTADAFLQHVRLFTLAESLGGVESLCELPASMTHGSVSPEDRAALGITDNLIRLSVGIEDTKDLIQDLDQALTKAVDSPSVIE</sequence>
<dbReference type="GO" id="GO:0004123">
    <property type="term" value="F:cystathionine gamma-lyase activity"/>
    <property type="evidence" value="ECO:0007669"/>
    <property type="project" value="TreeGrafter"/>
</dbReference>
<reference evidence="10" key="1">
    <citation type="submission" date="2022-07" db="EMBL/GenBank/DDBJ databases">
        <title>Phylogenomic reconstructions and comparative analyses of Kickxellomycotina fungi.</title>
        <authorList>
            <person name="Reynolds N.K."/>
            <person name="Stajich J.E."/>
            <person name="Barry K."/>
            <person name="Grigoriev I.V."/>
            <person name="Crous P."/>
            <person name="Smith M.E."/>
        </authorList>
    </citation>
    <scope>NUCLEOTIDE SEQUENCE</scope>
    <source>
        <strain evidence="10">RSA 567</strain>
    </source>
</reference>
<dbReference type="EC" id="4.4.1.1" evidence="4"/>
<dbReference type="PIRSF" id="PIRSF001434">
    <property type="entry name" value="CGS"/>
    <property type="match status" value="1"/>
</dbReference>
<dbReference type="FunFam" id="3.40.640.10:FF:000043">
    <property type="entry name" value="Cystathionine gamma-lyase"/>
    <property type="match status" value="1"/>
</dbReference>
<dbReference type="InterPro" id="IPR054542">
    <property type="entry name" value="Cys_met_metab_PP"/>
</dbReference>
<protein>
    <recommendedName>
        <fullName evidence="4">cystathionine gamma-lyase</fullName>
        <ecNumber evidence="4">4.4.1.1</ecNumber>
    </recommendedName>
    <alternativeName>
        <fullName evidence="7">Gamma-cystathionase</fullName>
    </alternativeName>
</protein>
<dbReference type="GO" id="GO:0030170">
    <property type="term" value="F:pyridoxal phosphate binding"/>
    <property type="evidence" value="ECO:0007669"/>
    <property type="project" value="InterPro"/>
</dbReference>
<dbReference type="AlphaFoldDB" id="A0A9W8E8G6"/>
<dbReference type="InterPro" id="IPR015424">
    <property type="entry name" value="PyrdxlP-dep_Trfase"/>
</dbReference>
<comment type="cofactor">
    <cofactor evidence="1 9">
        <name>pyridoxal 5'-phosphate</name>
        <dbReference type="ChEBI" id="CHEBI:597326"/>
    </cofactor>
</comment>
<comment type="similarity">
    <text evidence="3 9">Belongs to the trans-sulfuration enzymes family.</text>
</comment>
<keyword evidence="6" id="KW-0028">Amino-acid biosynthesis</keyword>
<evidence type="ECO:0000256" key="4">
    <source>
        <dbReference type="ARBA" id="ARBA00012085"/>
    </source>
</evidence>
<comment type="pathway">
    <text evidence="2">Amino-acid biosynthesis; L-cysteine biosynthesis; L-cysteine from L-homocysteine and L-serine: step 2/2.</text>
</comment>
<dbReference type="InterPro" id="IPR015422">
    <property type="entry name" value="PyrdxlP-dep_Trfase_small"/>
</dbReference>
<dbReference type="OrthoDB" id="3512640at2759"/>
<evidence type="ECO:0000256" key="9">
    <source>
        <dbReference type="RuleBase" id="RU362118"/>
    </source>
</evidence>
<keyword evidence="10" id="KW-0456">Lyase</keyword>
<evidence type="ECO:0000313" key="11">
    <source>
        <dbReference type="Proteomes" id="UP001151582"/>
    </source>
</evidence>
<dbReference type="PROSITE" id="PS00868">
    <property type="entry name" value="CYS_MET_METAB_PP"/>
    <property type="match status" value="1"/>
</dbReference>
<dbReference type="Proteomes" id="UP001151582">
    <property type="component" value="Unassembled WGS sequence"/>
</dbReference>
<feature type="modified residue" description="N6-(pyridoxal phosphate)lysine" evidence="8">
    <location>
        <position position="210"/>
    </location>
</feature>
<dbReference type="CDD" id="cd00614">
    <property type="entry name" value="CGS_like"/>
    <property type="match status" value="1"/>
</dbReference>
<dbReference type="Gene3D" id="3.40.640.10">
    <property type="entry name" value="Type I PLP-dependent aspartate aminotransferase-like (Major domain)"/>
    <property type="match status" value="1"/>
</dbReference>
<dbReference type="SUPFAM" id="SSF53383">
    <property type="entry name" value="PLP-dependent transferases"/>
    <property type="match status" value="1"/>
</dbReference>
<dbReference type="InterPro" id="IPR015421">
    <property type="entry name" value="PyrdxlP-dep_Trfase_major"/>
</dbReference>
<dbReference type="GO" id="GO:0019343">
    <property type="term" value="P:cysteine biosynthetic process via cystathionine"/>
    <property type="evidence" value="ECO:0007669"/>
    <property type="project" value="TreeGrafter"/>
</dbReference>
<comment type="caution">
    <text evidence="10">The sequence shown here is derived from an EMBL/GenBank/DDBJ whole genome shotgun (WGS) entry which is preliminary data.</text>
</comment>
<dbReference type="PANTHER" id="PTHR11808:SF15">
    <property type="entry name" value="CYSTATHIONINE GAMMA-LYASE"/>
    <property type="match status" value="1"/>
</dbReference>
<keyword evidence="6" id="KW-0198">Cysteine biosynthesis</keyword>
<evidence type="ECO:0000256" key="8">
    <source>
        <dbReference type="PIRSR" id="PIRSR001434-2"/>
    </source>
</evidence>
<evidence type="ECO:0000256" key="5">
    <source>
        <dbReference type="ARBA" id="ARBA00022898"/>
    </source>
</evidence>
<name>A0A9W8E8G6_9FUNG</name>
<evidence type="ECO:0000313" key="10">
    <source>
        <dbReference type="EMBL" id="KAJ1978404.1"/>
    </source>
</evidence>